<dbReference type="PROSITE" id="PS50236">
    <property type="entry name" value="CHCR"/>
    <property type="match status" value="1"/>
</dbReference>
<evidence type="ECO:0000256" key="2">
    <source>
        <dbReference type="ARBA" id="ARBA00022448"/>
    </source>
</evidence>
<dbReference type="PANTHER" id="PTHR12616:SF1">
    <property type="entry name" value="VACUOLAR PROTEIN SORTING-ASSOCIATED PROTEIN 41 HOMOLOG"/>
    <property type="match status" value="1"/>
</dbReference>
<protein>
    <recommendedName>
        <fullName evidence="7">Vps41 beta-propeller domain-containing protein</fullName>
    </recommendedName>
</protein>
<keyword evidence="9" id="KW-1185">Reference proteome</keyword>
<name>A0A9P1N816_9PELO</name>
<dbReference type="InterPro" id="IPR000547">
    <property type="entry name" value="Clathrin_H-chain/VPS_repeat"/>
</dbReference>
<dbReference type="InterPro" id="IPR015943">
    <property type="entry name" value="WD40/YVTN_repeat-like_dom_sf"/>
</dbReference>
<dbReference type="Proteomes" id="UP001152747">
    <property type="component" value="Unassembled WGS sequence"/>
</dbReference>
<dbReference type="SUPFAM" id="SSF50978">
    <property type="entry name" value="WD40 repeat-like"/>
    <property type="match status" value="1"/>
</dbReference>
<feature type="region of interest" description="Disordered" evidence="6">
    <location>
        <begin position="1"/>
        <end position="37"/>
    </location>
</feature>
<keyword evidence="2" id="KW-0813">Transport</keyword>
<dbReference type="InterPro" id="IPR057780">
    <property type="entry name" value="Beta-prop_Vps41"/>
</dbReference>
<evidence type="ECO:0000256" key="4">
    <source>
        <dbReference type="ARBA" id="ARBA00023228"/>
    </source>
</evidence>
<dbReference type="GO" id="GO:0006623">
    <property type="term" value="P:protein targeting to vacuole"/>
    <property type="evidence" value="ECO:0007669"/>
    <property type="project" value="InterPro"/>
</dbReference>
<comment type="subcellular location">
    <subcellularLocation>
        <location evidence="1">Lysosome</location>
    </subcellularLocation>
</comment>
<dbReference type="PANTHER" id="PTHR12616">
    <property type="entry name" value="VACUOLAR PROTEIN SORTING VPS41"/>
    <property type="match status" value="1"/>
</dbReference>
<proteinExistence type="predicted"/>
<keyword evidence="3" id="KW-0653">Protein transport</keyword>
<dbReference type="InterPro" id="IPR045111">
    <property type="entry name" value="Vps41/Vps8"/>
</dbReference>
<evidence type="ECO:0000256" key="5">
    <source>
        <dbReference type="PROSITE-ProRule" id="PRU01006"/>
    </source>
</evidence>
<dbReference type="SMART" id="SM00299">
    <property type="entry name" value="CLH"/>
    <property type="match status" value="1"/>
</dbReference>
<dbReference type="GO" id="GO:0034058">
    <property type="term" value="P:endosomal vesicle fusion"/>
    <property type="evidence" value="ECO:0007669"/>
    <property type="project" value="TreeGrafter"/>
</dbReference>
<keyword evidence="4" id="KW-0458">Lysosome</keyword>
<feature type="compositionally biased region" description="Acidic residues" evidence="6">
    <location>
        <begin position="22"/>
        <end position="35"/>
    </location>
</feature>
<evidence type="ECO:0000259" key="7">
    <source>
        <dbReference type="Pfam" id="PF23411"/>
    </source>
</evidence>
<evidence type="ECO:0000256" key="1">
    <source>
        <dbReference type="ARBA" id="ARBA00004371"/>
    </source>
</evidence>
<dbReference type="Gene3D" id="2.130.10.10">
    <property type="entry name" value="YVTN repeat-like/Quinoprotein amine dehydrogenase"/>
    <property type="match status" value="1"/>
</dbReference>
<dbReference type="InterPro" id="IPR011990">
    <property type="entry name" value="TPR-like_helical_dom_sf"/>
</dbReference>
<gene>
    <name evidence="8" type="ORF">CAMP_LOCUS17208</name>
</gene>
<dbReference type="GO" id="GO:0005770">
    <property type="term" value="C:late endosome"/>
    <property type="evidence" value="ECO:0007669"/>
    <property type="project" value="TreeGrafter"/>
</dbReference>
<dbReference type="GO" id="GO:0005764">
    <property type="term" value="C:lysosome"/>
    <property type="evidence" value="ECO:0007669"/>
    <property type="project" value="UniProtKB-SubCell"/>
</dbReference>
<dbReference type="GO" id="GO:0009267">
    <property type="term" value="P:cellular response to starvation"/>
    <property type="evidence" value="ECO:0007669"/>
    <property type="project" value="TreeGrafter"/>
</dbReference>
<dbReference type="GO" id="GO:0016236">
    <property type="term" value="P:macroautophagy"/>
    <property type="evidence" value="ECO:0007669"/>
    <property type="project" value="TreeGrafter"/>
</dbReference>
<sequence length="884" mass="100323">MDEEDQDEIEVGMNNSSSTSESIEDEEEHDEDEVPLEPRFKYDRMKGDAAMSMLKKELLTAIDIDDKFVAIGTQSGKIYVIDHEGFGDFQNVPIMNPHRCAVNKLKFDETGSYIISCANDGKVVVSGIGTDKLTCTVNVNMMPRSVAFSPDFATAQSTNSFIVGERSLMLYDKKFFKYKTTVIYSGAERDGFINCCSWKGNYIAMTNDLGTQVFDRIALNPITSIQPSHDIDKVRSSRAPPKHIWLPDKSLVIGWADTITIVRIVTTDDSRRGEIHNMWHLKMFVSGLSYIIDTSTDVVELVVTGLKLEDEEFDDGASMVSTCTTLTAMESSVSTTLKTSVIRSLGLKEYELQSEDTMNNVQLTKYSMPCNIHMAGIPYLNTYFIMTLKDIVTAIPYGPEDGVKWRLKYKLWDAALDMAKNNIEVLSKTDVDFRTVGRRVIEGFLKDERPKAASARLPKVCGESKDEWEWAVNLFERNRLCTLLADVLPTSNPQLEPENYEGVLQAALFNDVKLFRKLVQMWSPDLYRTFYIIHRTQWRIQEITKIPNTAQDEKILMDSLAHLYLYERKYDQALKIFMSLGDTQIFNVVNKHQLFEMVKDQIQDLMKIDSDLALRLVLDNEDSVEPSFVMDKIARQPKLQMAFLTKLLSRNEGLEFADRAIQLYAEHDRKKLLPFLRKNEHYHLNQALKICQAKNYTEEVIFLLTKGGNHFDAVNLMVKEYSSIDKVIDYCKDQNDRDLWIYLVEVVSDNPAHLAKLLVDASSCLNPLLIIEKMPLETDIPGLRNAINRVLSDYSGHLQLQKGCYDSTLADSKILITDFLEDANSAVFVHTGQKCAICGLIVNCDSVRYATGYRIHGCGHVIHMACSGDNASNKCSACREQPID</sequence>
<feature type="repeat" description="CHCR" evidence="5">
    <location>
        <begin position="614"/>
        <end position="756"/>
    </location>
</feature>
<accession>A0A9P1N816</accession>
<dbReference type="Pfam" id="PF23556">
    <property type="entry name" value="TPR_Vps41"/>
    <property type="match status" value="1"/>
</dbReference>
<comment type="caution">
    <text evidence="8">The sequence shown here is derived from an EMBL/GenBank/DDBJ whole genome shotgun (WGS) entry which is preliminary data.</text>
</comment>
<dbReference type="OrthoDB" id="244107at2759"/>
<dbReference type="AlphaFoldDB" id="A0A9P1N816"/>
<evidence type="ECO:0000313" key="9">
    <source>
        <dbReference type="Proteomes" id="UP001152747"/>
    </source>
</evidence>
<feature type="domain" description="Vps41 beta-propeller" evidence="7">
    <location>
        <begin position="41"/>
        <end position="394"/>
    </location>
</feature>
<evidence type="ECO:0000313" key="8">
    <source>
        <dbReference type="EMBL" id="CAI5454571.1"/>
    </source>
</evidence>
<dbReference type="Gene3D" id="1.25.40.10">
    <property type="entry name" value="Tetratricopeptide repeat domain"/>
    <property type="match status" value="1"/>
</dbReference>
<feature type="compositionally biased region" description="Acidic residues" evidence="6">
    <location>
        <begin position="1"/>
        <end position="10"/>
    </location>
</feature>
<dbReference type="EMBL" id="CANHGI010000006">
    <property type="protein sequence ID" value="CAI5454571.1"/>
    <property type="molecule type" value="Genomic_DNA"/>
</dbReference>
<evidence type="ECO:0000256" key="3">
    <source>
        <dbReference type="ARBA" id="ARBA00022927"/>
    </source>
</evidence>
<evidence type="ECO:0000256" key="6">
    <source>
        <dbReference type="SAM" id="MobiDB-lite"/>
    </source>
</evidence>
<organism evidence="8 9">
    <name type="scientific">Caenorhabditis angaria</name>
    <dbReference type="NCBI Taxonomy" id="860376"/>
    <lineage>
        <taxon>Eukaryota</taxon>
        <taxon>Metazoa</taxon>
        <taxon>Ecdysozoa</taxon>
        <taxon>Nematoda</taxon>
        <taxon>Chromadorea</taxon>
        <taxon>Rhabditida</taxon>
        <taxon>Rhabditina</taxon>
        <taxon>Rhabditomorpha</taxon>
        <taxon>Rhabditoidea</taxon>
        <taxon>Rhabditidae</taxon>
        <taxon>Peloderinae</taxon>
        <taxon>Caenorhabditis</taxon>
    </lineage>
</organism>
<dbReference type="Pfam" id="PF23411">
    <property type="entry name" value="Beta-prop_Vps41"/>
    <property type="match status" value="1"/>
</dbReference>
<dbReference type="GO" id="GO:0030897">
    <property type="term" value="C:HOPS complex"/>
    <property type="evidence" value="ECO:0007669"/>
    <property type="project" value="TreeGrafter"/>
</dbReference>
<dbReference type="InterPro" id="IPR036322">
    <property type="entry name" value="WD40_repeat_dom_sf"/>
</dbReference>
<reference evidence="8" key="1">
    <citation type="submission" date="2022-11" db="EMBL/GenBank/DDBJ databases">
        <authorList>
            <person name="Kikuchi T."/>
        </authorList>
    </citation>
    <scope>NUCLEOTIDE SEQUENCE</scope>
    <source>
        <strain evidence="8">PS1010</strain>
    </source>
</reference>